<feature type="binding site" evidence="6">
    <location>
        <position position="306"/>
    </location>
    <ligand>
        <name>substrate</name>
    </ligand>
</feature>
<reference evidence="8" key="1">
    <citation type="journal article" date="2021" name="PeerJ">
        <title>Extensive microbial diversity within the chicken gut microbiome revealed by metagenomics and culture.</title>
        <authorList>
            <person name="Gilroy R."/>
            <person name="Ravi A."/>
            <person name="Getino M."/>
            <person name="Pursley I."/>
            <person name="Horton D.L."/>
            <person name="Alikhan N.F."/>
            <person name="Baker D."/>
            <person name="Gharbi K."/>
            <person name="Hall N."/>
            <person name="Watson M."/>
            <person name="Adriaenssens E.M."/>
            <person name="Foster-Nyarko E."/>
            <person name="Jarju S."/>
            <person name="Secka A."/>
            <person name="Antonio M."/>
            <person name="Oren A."/>
            <person name="Chaudhuri R.R."/>
            <person name="La Ragione R."/>
            <person name="Hildebrand F."/>
            <person name="Pallen M.J."/>
        </authorList>
    </citation>
    <scope>NUCLEOTIDE SEQUENCE</scope>
    <source>
        <strain evidence="8">ChiW4-1371</strain>
    </source>
</reference>
<sequence>MKTLLKNCKIVNYDKISEGNILINDNIIEDITNEDIKADKVYDCSGKYVLPGLIDMHSHMREPGFEYKEDITSAGEAAVAGGITTACCMANTKPVIDNAPVAAFIINKSKKDGLFDALPYGAVTKGLKGEELTEMGDLIENGVCGFSDDGYTIMNAEVMRRALEYVRYFDSFISVHAIDTNLQGNGYMNEGRISAINGLNGIPSESESVIIARDIMLARLTKSRVHISHVSSKEAVDIIRWGKNEGINVTAEATPHHFTLTDENCLTYDTNYKMSPPLREEEDIEAILEGFKDGTLDCISTDHAPHQDDEKFVEFGLAPVGIIGYQTAVPLTIKRIDEGRLSWTDFARLMSYNPSKILKKDNLGMIAKGKQADIVVIDADSEYVYTREINKSKSCNTPFLNKTLKGRAYYTFKNGKLVFQA</sequence>
<reference evidence="8" key="2">
    <citation type="submission" date="2021-04" db="EMBL/GenBank/DDBJ databases">
        <authorList>
            <person name="Gilroy R."/>
        </authorList>
    </citation>
    <scope>NUCLEOTIDE SEQUENCE</scope>
    <source>
        <strain evidence="8">ChiW4-1371</strain>
    </source>
</reference>
<dbReference type="Gene3D" id="2.30.40.10">
    <property type="entry name" value="Urease, subunit C, domain 1"/>
    <property type="match status" value="1"/>
</dbReference>
<protein>
    <recommendedName>
        <fullName evidence="6">Dihydroorotase</fullName>
        <shortName evidence="6">DHOase</shortName>
        <ecNumber evidence="6">3.5.2.3</ecNumber>
    </recommendedName>
</protein>
<dbReference type="Proteomes" id="UP000824176">
    <property type="component" value="Unassembled WGS sequence"/>
</dbReference>
<comment type="catalytic activity">
    <reaction evidence="6">
        <text>(S)-dihydroorotate + H2O = N-carbamoyl-L-aspartate + H(+)</text>
        <dbReference type="Rhea" id="RHEA:24296"/>
        <dbReference type="ChEBI" id="CHEBI:15377"/>
        <dbReference type="ChEBI" id="CHEBI:15378"/>
        <dbReference type="ChEBI" id="CHEBI:30864"/>
        <dbReference type="ChEBI" id="CHEBI:32814"/>
        <dbReference type="EC" id="3.5.2.3"/>
    </reaction>
</comment>
<dbReference type="AlphaFoldDB" id="A0A9D2KBJ6"/>
<dbReference type="PANTHER" id="PTHR43668">
    <property type="entry name" value="ALLANTOINASE"/>
    <property type="match status" value="1"/>
</dbReference>
<evidence type="ECO:0000256" key="1">
    <source>
        <dbReference type="ARBA" id="ARBA00002368"/>
    </source>
</evidence>
<feature type="binding site" evidence="6">
    <location>
        <position position="149"/>
    </location>
    <ligand>
        <name>Zn(2+)</name>
        <dbReference type="ChEBI" id="CHEBI:29105"/>
        <label>1</label>
    </ligand>
</feature>
<keyword evidence="6" id="KW-0862">Zinc</keyword>
<evidence type="ECO:0000313" key="9">
    <source>
        <dbReference type="Proteomes" id="UP000824176"/>
    </source>
</evidence>
<dbReference type="EC" id="3.5.2.3" evidence="6"/>
<evidence type="ECO:0000256" key="4">
    <source>
        <dbReference type="ARBA" id="ARBA00022801"/>
    </source>
</evidence>
<feature type="binding site" evidence="6">
    <location>
        <position position="176"/>
    </location>
    <ligand>
        <name>Zn(2+)</name>
        <dbReference type="ChEBI" id="CHEBI:29105"/>
        <label>2</label>
    </ligand>
</feature>
<dbReference type="GO" id="GO:0008270">
    <property type="term" value="F:zinc ion binding"/>
    <property type="evidence" value="ECO:0007669"/>
    <property type="project" value="UniProtKB-UniRule"/>
</dbReference>
<comment type="cofactor">
    <cofactor evidence="6">
        <name>Zn(2+)</name>
        <dbReference type="ChEBI" id="CHEBI:29105"/>
    </cofactor>
    <text evidence="6">Binds 2 Zn(2+) ions per subunit.</text>
</comment>
<feature type="binding site" evidence="6">
    <location>
        <position position="229"/>
    </location>
    <ligand>
        <name>Zn(2+)</name>
        <dbReference type="ChEBI" id="CHEBI:29105"/>
        <label>2</label>
    </ligand>
</feature>
<comment type="pathway">
    <text evidence="6">Pyrimidine metabolism; UMP biosynthesis via de novo pathway; (S)-dihydroorotate from bicarbonate: step 3/3.</text>
</comment>
<name>A0A9D2KBJ6_9BACT</name>
<feature type="binding site" evidence="6">
    <location>
        <position position="59"/>
    </location>
    <ligand>
        <name>Zn(2+)</name>
        <dbReference type="ChEBI" id="CHEBI:29105"/>
        <label>1</label>
    </ligand>
</feature>
<dbReference type="NCBIfam" id="TIGR00857">
    <property type="entry name" value="pyrC_multi"/>
    <property type="match status" value="1"/>
</dbReference>
<evidence type="ECO:0000313" key="8">
    <source>
        <dbReference type="EMBL" id="HIZ89181.1"/>
    </source>
</evidence>
<dbReference type="SUPFAM" id="SSF51338">
    <property type="entry name" value="Composite domain of metallo-dependent hydrolases"/>
    <property type="match status" value="1"/>
</dbReference>
<keyword evidence="5 6" id="KW-0665">Pyrimidine biosynthesis</keyword>
<feature type="binding site" evidence="6">
    <location>
        <begin position="59"/>
        <end position="61"/>
    </location>
    <ligand>
        <name>substrate</name>
    </ligand>
</feature>
<dbReference type="InterPro" id="IPR032466">
    <property type="entry name" value="Metal_Hydrolase"/>
</dbReference>
<dbReference type="GO" id="GO:0006145">
    <property type="term" value="P:purine nucleobase catabolic process"/>
    <property type="evidence" value="ECO:0007669"/>
    <property type="project" value="TreeGrafter"/>
</dbReference>
<feature type="active site" evidence="6">
    <location>
        <position position="302"/>
    </location>
</feature>
<feature type="binding site" evidence="6">
    <location>
        <position position="302"/>
    </location>
    <ligand>
        <name>Zn(2+)</name>
        <dbReference type="ChEBI" id="CHEBI:29105"/>
        <label>1</label>
    </ligand>
</feature>
<dbReference type="PANTHER" id="PTHR43668:SF2">
    <property type="entry name" value="ALLANTOINASE"/>
    <property type="match status" value="1"/>
</dbReference>
<proteinExistence type="inferred from homology"/>
<dbReference type="HAMAP" id="MF_00220_B">
    <property type="entry name" value="PyrC_classI_B"/>
    <property type="match status" value="1"/>
</dbReference>
<comment type="caution">
    <text evidence="6">Lacks conserved residue(s) required for the propagation of feature annotation.</text>
</comment>
<comment type="similarity">
    <text evidence="2 6">Belongs to the metallo-dependent hydrolases superfamily. DHOase family. Class I DHOase subfamily.</text>
</comment>
<keyword evidence="3 6" id="KW-0479">Metal-binding</keyword>
<feature type="binding site" evidence="6">
    <location>
        <position position="91"/>
    </location>
    <ligand>
        <name>substrate</name>
    </ligand>
</feature>
<feature type="binding site" evidence="6">
    <location>
        <position position="57"/>
    </location>
    <ligand>
        <name>Zn(2+)</name>
        <dbReference type="ChEBI" id="CHEBI:29105"/>
        <label>1</label>
    </ligand>
</feature>
<keyword evidence="4 6" id="KW-0378">Hydrolase</keyword>
<evidence type="ECO:0000256" key="5">
    <source>
        <dbReference type="ARBA" id="ARBA00022975"/>
    </source>
</evidence>
<evidence type="ECO:0000256" key="2">
    <source>
        <dbReference type="ARBA" id="ARBA00010286"/>
    </source>
</evidence>
<accession>A0A9D2KBJ6</accession>
<dbReference type="EMBL" id="DXAQ01000071">
    <property type="protein sequence ID" value="HIZ89181.1"/>
    <property type="molecule type" value="Genomic_DNA"/>
</dbReference>
<dbReference type="InterPro" id="IPR011059">
    <property type="entry name" value="Metal-dep_hydrolase_composite"/>
</dbReference>
<feature type="domain" description="Dihydroorotase catalytic" evidence="7">
    <location>
        <begin position="46"/>
        <end position="234"/>
    </location>
</feature>
<organism evidence="8 9">
    <name type="scientific">Candidatus Mucispirillum faecigallinarum</name>
    <dbReference type="NCBI Taxonomy" id="2838699"/>
    <lineage>
        <taxon>Bacteria</taxon>
        <taxon>Pseudomonadati</taxon>
        <taxon>Deferribacterota</taxon>
        <taxon>Deferribacteres</taxon>
        <taxon>Deferribacterales</taxon>
        <taxon>Mucispirillaceae</taxon>
        <taxon>Mucispirillum</taxon>
    </lineage>
</organism>
<dbReference type="GO" id="GO:0004151">
    <property type="term" value="F:dihydroorotase activity"/>
    <property type="evidence" value="ECO:0007669"/>
    <property type="project" value="UniProtKB-UniRule"/>
</dbReference>
<comment type="caution">
    <text evidence="8">The sequence shown here is derived from an EMBL/GenBank/DDBJ whole genome shotgun (WGS) entry which is preliminary data.</text>
</comment>
<evidence type="ECO:0000256" key="3">
    <source>
        <dbReference type="ARBA" id="ARBA00022723"/>
    </source>
</evidence>
<feature type="binding site" evidence="6">
    <location>
        <position position="149"/>
    </location>
    <ligand>
        <name>Zn(2+)</name>
        <dbReference type="ChEBI" id="CHEBI:29105"/>
        <label>2</label>
    </ligand>
</feature>
<dbReference type="SUPFAM" id="SSF51556">
    <property type="entry name" value="Metallo-dependent hydrolases"/>
    <property type="match status" value="1"/>
</dbReference>
<dbReference type="GO" id="GO:0005737">
    <property type="term" value="C:cytoplasm"/>
    <property type="evidence" value="ECO:0007669"/>
    <property type="project" value="TreeGrafter"/>
</dbReference>
<dbReference type="InterPro" id="IPR050138">
    <property type="entry name" value="DHOase/Allantoinase_Hydrolase"/>
</dbReference>
<dbReference type="Pfam" id="PF12890">
    <property type="entry name" value="DHOase"/>
    <property type="match status" value="1"/>
</dbReference>
<evidence type="ECO:0000256" key="6">
    <source>
        <dbReference type="HAMAP-Rule" id="MF_00220"/>
    </source>
</evidence>
<dbReference type="InterPro" id="IPR024403">
    <property type="entry name" value="DHOase_cat"/>
</dbReference>
<gene>
    <name evidence="6" type="primary">pyrC</name>
    <name evidence="8" type="ORF">H9804_04490</name>
</gene>
<comment type="function">
    <text evidence="1 6">Catalyzes the reversible cyclization of carbamoyl aspartate to dihydroorotate.</text>
</comment>
<dbReference type="CDD" id="cd01317">
    <property type="entry name" value="DHOase_IIa"/>
    <property type="match status" value="1"/>
</dbReference>
<dbReference type="GO" id="GO:0004038">
    <property type="term" value="F:allantoinase activity"/>
    <property type="evidence" value="ECO:0007669"/>
    <property type="project" value="TreeGrafter"/>
</dbReference>
<dbReference type="InterPro" id="IPR002195">
    <property type="entry name" value="Dihydroorotase_CS"/>
</dbReference>
<dbReference type="PROSITE" id="PS00483">
    <property type="entry name" value="DIHYDROOROTASE_2"/>
    <property type="match status" value="1"/>
</dbReference>
<dbReference type="InterPro" id="IPR004722">
    <property type="entry name" value="DHOase"/>
</dbReference>
<evidence type="ECO:0000259" key="7">
    <source>
        <dbReference type="Pfam" id="PF12890"/>
    </source>
</evidence>
<dbReference type="Gene3D" id="3.20.20.140">
    <property type="entry name" value="Metal-dependent hydrolases"/>
    <property type="match status" value="1"/>
</dbReference>
<dbReference type="GO" id="GO:0044205">
    <property type="term" value="P:'de novo' UMP biosynthetic process"/>
    <property type="evidence" value="ECO:0007669"/>
    <property type="project" value="UniProtKB-UniRule"/>
</dbReference>